<dbReference type="RefSeq" id="WP_249657692.1">
    <property type="nucleotide sequence ID" value="NZ_JAMFMA010000002.1"/>
</dbReference>
<evidence type="ECO:0000313" key="2">
    <source>
        <dbReference type="Proteomes" id="UP001203607"/>
    </source>
</evidence>
<keyword evidence="2" id="KW-1185">Reference proteome</keyword>
<evidence type="ECO:0000313" key="1">
    <source>
        <dbReference type="EMBL" id="MCL6274515.1"/>
    </source>
</evidence>
<dbReference type="Proteomes" id="UP001203607">
    <property type="component" value="Unassembled WGS sequence"/>
</dbReference>
<sequence length="70" mass="8295">MEIRKVKKYRVINRFSIGMKMCDKQEILYIEEPSPEMEDVQKVFGKDKGYLNDISSEMFDALKKGFIKKV</sequence>
<proteinExistence type="predicted"/>
<organism evidence="1 2">
    <name type="scientific">Flagellimonas spongiicola</name>
    <dbReference type="NCBI Taxonomy" id="2942208"/>
    <lineage>
        <taxon>Bacteria</taxon>
        <taxon>Pseudomonadati</taxon>
        <taxon>Bacteroidota</taxon>
        <taxon>Flavobacteriia</taxon>
        <taxon>Flavobacteriales</taxon>
        <taxon>Flavobacteriaceae</taxon>
        <taxon>Flagellimonas</taxon>
    </lineage>
</organism>
<reference evidence="1 2" key="1">
    <citation type="submission" date="2022-05" db="EMBL/GenBank/DDBJ databases">
        <authorList>
            <person name="Park J.-S."/>
        </authorList>
    </citation>
    <scope>NUCLEOTIDE SEQUENCE [LARGE SCALE GENOMIC DNA]</scope>
    <source>
        <strain evidence="1 2">2012CJ35-5</strain>
    </source>
</reference>
<accession>A0ABT0PT01</accession>
<dbReference type="EMBL" id="JAMFMA010000002">
    <property type="protein sequence ID" value="MCL6274515.1"/>
    <property type="molecule type" value="Genomic_DNA"/>
</dbReference>
<name>A0ABT0PT01_9FLAO</name>
<comment type="caution">
    <text evidence="1">The sequence shown here is derived from an EMBL/GenBank/DDBJ whole genome shotgun (WGS) entry which is preliminary data.</text>
</comment>
<gene>
    <name evidence="1" type="ORF">M3P19_10865</name>
</gene>
<protein>
    <submittedName>
        <fullName evidence="1">Uncharacterized protein</fullName>
    </submittedName>
</protein>